<reference evidence="2" key="3">
    <citation type="submission" date="2022-06" db="UniProtKB">
        <authorList>
            <consortium name="EnsemblPlants"/>
        </authorList>
    </citation>
    <scope>IDENTIFICATION</scope>
</reference>
<feature type="region of interest" description="Disordered" evidence="1">
    <location>
        <begin position="1"/>
        <end position="38"/>
    </location>
</feature>
<protein>
    <submittedName>
        <fullName evidence="2">Uncharacterized protein</fullName>
    </submittedName>
</protein>
<feature type="compositionally biased region" description="Gly residues" evidence="1">
    <location>
        <begin position="1"/>
        <end position="12"/>
    </location>
</feature>
<dbReference type="AlphaFoldDB" id="A0A8R7RA13"/>
<accession>A0A8R7RA13</accession>
<proteinExistence type="predicted"/>
<reference evidence="3" key="1">
    <citation type="journal article" date="2013" name="Nature">
        <title>Draft genome of the wheat A-genome progenitor Triticum urartu.</title>
        <authorList>
            <person name="Ling H.Q."/>
            <person name="Zhao S."/>
            <person name="Liu D."/>
            <person name="Wang J."/>
            <person name="Sun H."/>
            <person name="Zhang C."/>
            <person name="Fan H."/>
            <person name="Li D."/>
            <person name="Dong L."/>
            <person name="Tao Y."/>
            <person name="Gao C."/>
            <person name="Wu H."/>
            <person name="Li Y."/>
            <person name="Cui Y."/>
            <person name="Guo X."/>
            <person name="Zheng S."/>
            <person name="Wang B."/>
            <person name="Yu K."/>
            <person name="Liang Q."/>
            <person name="Yang W."/>
            <person name="Lou X."/>
            <person name="Chen J."/>
            <person name="Feng M."/>
            <person name="Jian J."/>
            <person name="Zhang X."/>
            <person name="Luo G."/>
            <person name="Jiang Y."/>
            <person name="Liu J."/>
            <person name="Wang Z."/>
            <person name="Sha Y."/>
            <person name="Zhang B."/>
            <person name="Wu H."/>
            <person name="Tang D."/>
            <person name="Shen Q."/>
            <person name="Xue P."/>
            <person name="Zou S."/>
            <person name="Wang X."/>
            <person name="Liu X."/>
            <person name="Wang F."/>
            <person name="Yang Y."/>
            <person name="An X."/>
            <person name="Dong Z."/>
            <person name="Zhang K."/>
            <person name="Zhang X."/>
            <person name="Luo M.C."/>
            <person name="Dvorak J."/>
            <person name="Tong Y."/>
            <person name="Wang J."/>
            <person name="Yang H."/>
            <person name="Li Z."/>
            <person name="Wang D."/>
            <person name="Zhang A."/>
            <person name="Wang J."/>
        </authorList>
    </citation>
    <scope>NUCLEOTIDE SEQUENCE</scope>
    <source>
        <strain evidence="3">cv. G1812</strain>
    </source>
</reference>
<feature type="compositionally biased region" description="Basic and acidic residues" evidence="1">
    <location>
        <begin position="26"/>
        <end position="38"/>
    </location>
</feature>
<dbReference type="Gramene" id="TuG1812G0700005227.01.T01">
    <property type="protein sequence ID" value="TuG1812G0700005227.01.T01.cds256118"/>
    <property type="gene ID" value="TuG1812G0700005227.01"/>
</dbReference>
<evidence type="ECO:0000313" key="2">
    <source>
        <dbReference type="EnsemblPlants" id="TuG1812G0700005227.01.T01.cds256118"/>
    </source>
</evidence>
<keyword evidence="3" id="KW-1185">Reference proteome</keyword>
<dbReference type="EnsemblPlants" id="TuG1812G0700005227.01.T01">
    <property type="protein sequence ID" value="TuG1812G0700005227.01.T01.cds256118"/>
    <property type="gene ID" value="TuG1812G0700005227.01"/>
</dbReference>
<reference evidence="2" key="2">
    <citation type="submission" date="2018-03" db="EMBL/GenBank/DDBJ databases">
        <title>The Triticum urartu genome reveals the dynamic nature of wheat genome evolution.</title>
        <authorList>
            <person name="Ling H."/>
            <person name="Ma B."/>
            <person name="Shi X."/>
            <person name="Liu H."/>
            <person name="Dong L."/>
            <person name="Sun H."/>
            <person name="Cao Y."/>
            <person name="Gao Q."/>
            <person name="Zheng S."/>
            <person name="Li Y."/>
            <person name="Yu Y."/>
            <person name="Du H."/>
            <person name="Qi M."/>
            <person name="Li Y."/>
            <person name="Yu H."/>
            <person name="Cui Y."/>
            <person name="Wang N."/>
            <person name="Chen C."/>
            <person name="Wu H."/>
            <person name="Zhao Y."/>
            <person name="Zhang J."/>
            <person name="Li Y."/>
            <person name="Zhou W."/>
            <person name="Zhang B."/>
            <person name="Hu W."/>
            <person name="Eijk M."/>
            <person name="Tang J."/>
            <person name="Witsenboer H."/>
            <person name="Zhao S."/>
            <person name="Li Z."/>
            <person name="Zhang A."/>
            <person name="Wang D."/>
            <person name="Liang C."/>
        </authorList>
    </citation>
    <scope>NUCLEOTIDE SEQUENCE [LARGE SCALE GENOMIC DNA]</scope>
    <source>
        <strain evidence="2">cv. G1812</strain>
    </source>
</reference>
<sequence length="38" mass="4033">MVGWMGRGGGRRGQATVAPSRCGEATGKREEVGDRVKE</sequence>
<name>A0A8R7RA13_TRIUA</name>
<evidence type="ECO:0000256" key="1">
    <source>
        <dbReference type="SAM" id="MobiDB-lite"/>
    </source>
</evidence>
<evidence type="ECO:0000313" key="3">
    <source>
        <dbReference type="Proteomes" id="UP000015106"/>
    </source>
</evidence>
<organism evidence="2 3">
    <name type="scientific">Triticum urartu</name>
    <name type="common">Red wild einkorn</name>
    <name type="synonym">Crithodium urartu</name>
    <dbReference type="NCBI Taxonomy" id="4572"/>
    <lineage>
        <taxon>Eukaryota</taxon>
        <taxon>Viridiplantae</taxon>
        <taxon>Streptophyta</taxon>
        <taxon>Embryophyta</taxon>
        <taxon>Tracheophyta</taxon>
        <taxon>Spermatophyta</taxon>
        <taxon>Magnoliopsida</taxon>
        <taxon>Liliopsida</taxon>
        <taxon>Poales</taxon>
        <taxon>Poaceae</taxon>
        <taxon>BOP clade</taxon>
        <taxon>Pooideae</taxon>
        <taxon>Triticodae</taxon>
        <taxon>Triticeae</taxon>
        <taxon>Triticinae</taxon>
        <taxon>Triticum</taxon>
    </lineage>
</organism>
<dbReference type="Proteomes" id="UP000015106">
    <property type="component" value="Chromosome 7"/>
</dbReference>